<feature type="compositionally biased region" description="Polar residues" evidence="1">
    <location>
        <begin position="270"/>
        <end position="279"/>
    </location>
</feature>
<accession>A0A565A494</accession>
<reference evidence="2" key="1">
    <citation type="submission" date="2016-07" db="EMBL/GenBank/DDBJ databases">
        <authorList>
            <consortium name="Pathogen Informatics"/>
        </authorList>
    </citation>
    <scope>NUCLEOTIDE SEQUENCE</scope>
</reference>
<dbReference type="EMBL" id="FLZR02000001">
    <property type="protein sequence ID" value="VUZ99312.1"/>
    <property type="molecule type" value="Genomic_DNA"/>
</dbReference>
<dbReference type="VEuPathDB" id="PlasmoDB:PVP01_0000270"/>
<feature type="region of interest" description="Disordered" evidence="1">
    <location>
        <begin position="260"/>
        <end position="290"/>
    </location>
</feature>
<sequence length="368" mass="42858">MADCDNELKGYLFTYSQYNILNKSVDVNDQNVECENFSKELPKYRNFKNLCHKLSRNIKNVCIFMREPSRKREPSLEEEQSQKKVHCDNLNYWLYYILIKSKLLDNEENISNSEIFKVLPKLWDSTDCNQTCKLEHYNMNTNDFVYMKELYDYSKNYKNIEYYTSNPDYLDCKIQYCSYINKVEEIYKKVEQICSSPSDKPYCTIYNDIPAEKNPSEFFSKIRCTKDDVDESLVEDAKIFGTEFQSLAYDLGDSFPISNMASKQDLPGEPSQQLSVGLDQSTSTQSPSNNSAKVGLSLFGMSSIPLFLIYKFTPGGNFIRKLIRKNSGSMSTLDNMRSENWLGLSPEYQNDALQNKRFEVLYQAMKKP</sequence>
<dbReference type="VEuPathDB" id="PlasmoDB:PVW1_000015100"/>
<dbReference type="InterPro" id="IPR008780">
    <property type="entry name" value="Plasmodium_Vir"/>
</dbReference>
<feature type="compositionally biased region" description="Low complexity" evidence="1">
    <location>
        <begin position="280"/>
        <end position="290"/>
    </location>
</feature>
<evidence type="ECO:0000256" key="1">
    <source>
        <dbReference type="SAM" id="MobiDB-lite"/>
    </source>
</evidence>
<evidence type="ECO:0000313" key="2">
    <source>
        <dbReference type="EMBL" id="VUZ99312.1"/>
    </source>
</evidence>
<name>A0A565A494_PLAVI</name>
<dbReference type="Proteomes" id="UP000220605">
    <property type="component" value="Unassembled WGS sequence"/>
</dbReference>
<proteinExistence type="predicted"/>
<protein>
    <submittedName>
        <fullName evidence="2">VIR protein</fullName>
    </submittedName>
</protein>
<dbReference type="OrthoDB" id="384321at2759"/>
<gene>
    <name evidence="2" type="ORF">PVP01_0000270</name>
</gene>
<dbReference type="Pfam" id="PF05795">
    <property type="entry name" value="Plasmodium_Vir"/>
    <property type="match status" value="1"/>
</dbReference>
<dbReference type="AlphaFoldDB" id="A0A565A494"/>
<dbReference type="VEuPathDB" id="PlasmoDB:PVPAM_130007900"/>
<organism evidence="2">
    <name type="scientific">Plasmodium vivax</name>
    <name type="common">malaria parasite P. vivax</name>
    <dbReference type="NCBI Taxonomy" id="5855"/>
    <lineage>
        <taxon>Eukaryota</taxon>
        <taxon>Sar</taxon>
        <taxon>Alveolata</taxon>
        <taxon>Apicomplexa</taxon>
        <taxon>Aconoidasida</taxon>
        <taxon>Haemosporida</taxon>
        <taxon>Plasmodiidae</taxon>
        <taxon>Plasmodium</taxon>
        <taxon>Plasmodium (Plasmodium)</taxon>
    </lineage>
</organism>